<dbReference type="RefSeq" id="WP_183659395.1">
    <property type="nucleotide sequence ID" value="NZ_JACHWU010000010.1"/>
</dbReference>
<accession>A0A839S6I3</accession>
<name>A0A839S6I3_9PSEU</name>
<reference evidence="1 2" key="1">
    <citation type="submission" date="2020-08" db="EMBL/GenBank/DDBJ databases">
        <title>Genomic Encyclopedia of Type Strains, Phase III (KMG-III): the genomes of soil and plant-associated and newly described type strains.</title>
        <authorList>
            <person name="Whitman W."/>
        </authorList>
    </citation>
    <scope>NUCLEOTIDE SEQUENCE [LARGE SCALE GENOMIC DNA]</scope>
    <source>
        <strain evidence="1 2">CECT 8577</strain>
    </source>
</reference>
<dbReference type="EMBL" id="JACHWU010000010">
    <property type="protein sequence ID" value="MBB3053475.1"/>
    <property type="molecule type" value="Genomic_DNA"/>
</dbReference>
<evidence type="ECO:0000313" key="2">
    <source>
        <dbReference type="Proteomes" id="UP000550714"/>
    </source>
</evidence>
<protein>
    <submittedName>
        <fullName evidence="1">Uncharacterized protein</fullName>
    </submittedName>
</protein>
<proteinExistence type="predicted"/>
<sequence>MTVILLCGGECVESETPRACAPHPRLPFSAVRMTTTVTVGAGVTAEVTVAASR</sequence>
<evidence type="ECO:0000313" key="1">
    <source>
        <dbReference type="EMBL" id="MBB3053475.1"/>
    </source>
</evidence>
<keyword evidence="2" id="KW-1185">Reference proteome</keyword>
<dbReference type="Proteomes" id="UP000550714">
    <property type="component" value="Unassembled WGS sequence"/>
</dbReference>
<organism evidence="1 2">
    <name type="scientific">Prauserella isguenensis</name>
    <dbReference type="NCBI Taxonomy" id="1470180"/>
    <lineage>
        <taxon>Bacteria</taxon>
        <taxon>Bacillati</taxon>
        <taxon>Actinomycetota</taxon>
        <taxon>Actinomycetes</taxon>
        <taxon>Pseudonocardiales</taxon>
        <taxon>Pseudonocardiaceae</taxon>
        <taxon>Prauserella</taxon>
    </lineage>
</organism>
<dbReference type="AlphaFoldDB" id="A0A839S6I3"/>
<gene>
    <name evidence="1" type="ORF">FHS23_004528</name>
</gene>
<comment type="caution">
    <text evidence="1">The sequence shown here is derived from an EMBL/GenBank/DDBJ whole genome shotgun (WGS) entry which is preliminary data.</text>
</comment>